<dbReference type="AlphaFoldDB" id="A0A1M6G1M0"/>
<accession>A0A1M6G1M0</accession>
<feature type="transmembrane region" description="Helical" evidence="1">
    <location>
        <begin position="434"/>
        <end position="454"/>
    </location>
</feature>
<gene>
    <name evidence="2" type="ORF">SAMN02746098_05045</name>
</gene>
<organism evidence="2 3">
    <name type="scientific">Desulfosporosinus lacus DSM 15449</name>
    <dbReference type="NCBI Taxonomy" id="1121420"/>
    <lineage>
        <taxon>Bacteria</taxon>
        <taxon>Bacillati</taxon>
        <taxon>Bacillota</taxon>
        <taxon>Clostridia</taxon>
        <taxon>Eubacteriales</taxon>
        <taxon>Desulfitobacteriaceae</taxon>
        <taxon>Desulfosporosinus</taxon>
    </lineage>
</organism>
<dbReference type="Proteomes" id="UP000183954">
    <property type="component" value="Unassembled WGS sequence"/>
</dbReference>
<dbReference type="Pfam" id="PF16949">
    <property type="entry name" value="ABC_tran_2"/>
    <property type="match status" value="1"/>
</dbReference>
<keyword evidence="1" id="KW-1133">Transmembrane helix</keyword>
<dbReference type="EMBL" id="FQXJ01000034">
    <property type="protein sequence ID" value="SHJ03809.1"/>
    <property type="molecule type" value="Genomic_DNA"/>
</dbReference>
<sequence length="627" mass="68801">MKIILPPPLSDPPQSHSFVQDFMLLLKNQMRVSWNKMRHRPVGTLIGMAVLLLGLLAILGSLGYFAYGALKTMPPQTAKGFLSLLFMVGLVSQIFFGITAAFAALYMSDDLELLFMAPVPIKVVFAVKSLAVIGSNLLTAILFAFLPGVFYGLLFQAGAAFYILVFLVGMGLWAMGTAIAELINLIIMRIVPPHRSKEAVGFIGALAGILIALVFQIPNLLLNNQSDINIGTWIAGQEQMLGAMDFFPWGWGSLALVAGISGNFLVGLGWSLLILLAGAFLFMMAFNLVERGFRRGFISLSQGEGGRRRKKRIVPASGEEHHQQELTSYLVFKEEVSGTASPWLGMWAVAKKDLLSMKRDTREWFGYLVPLIIMLFFVAQFLFSKAESSRASLITVLIMYTIMFSGNLALQSFGREGESDWLLNSVPLAGWPVVWGKLVAAILPTLLLMEALLVGTALAIGVSTTLTLALAFGAVFLSLGSSAIGLFYSINNCRYNPDSPQQRISPGATLFMYLINLFFTLLLALGLTYIFLPDELVAILRDLPPITFEGGFLSGIIYVLYLLSRPLLWSTTLRILLGIIVTGGVWALMFFGFMAATVRQSRKGFRVELVTGGKKKRSKKRLSQEKP</sequence>
<dbReference type="STRING" id="1121420.SAMN02746098_05045"/>
<protein>
    <submittedName>
        <fullName evidence="2">ABC-2 type transport system permease protein</fullName>
    </submittedName>
</protein>
<feature type="transmembrane region" description="Helical" evidence="1">
    <location>
        <begin position="575"/>
        <end position="596"/>
    </location>
</feature>
<feature type="transmembrane region" description="Helical" evidence="1">
    <location>
        <begin position="510"/>
        <end position="531"/>
    </location>
</feature>
<feature type="transmembrane region" description="Helical" evidence="1">
    <location>
        <begin position="161"/>
        <end position="187"/>
    </location>
</feature>
<dbReference type="InterPro" id="IPR031599">
    <property type="entry name" value="ABC_tran_2"/>
</dbReference>
<feature type="transmembrane region" description="Helical" evidence="1">
    <location>
        <begin position="543"/>
        <end position="563"/>
    </location>
</feature>
<keyword evidence="1" id="KW-0472">Membrane</keyword>
<feature type="transmembrane region" description="Helical" evidence="1">
    <location>
        <begin position="246"/>
        <end position="265"/>
    </location>
</feature>
<feature type="transmembrane region" description="Helical" evidence="1">
    <location>
        <begin position="45"/>
        <end position="70"/>
    </location>
</feature>
<name>A0A1M6G1M0_9FIRM</name>
<feature type="transmembrane region" description="Helical" evidence="1">
    <location>
        <begin position="199"/>
        <end position="217"/>
    </location>
</feature>
<keyword evidence="3" id="KW-1185">Reference proteome</keyword>
<dbReference type="OrthoDB" id="2781328at2"/>
<proteinExistence type="predicted"/>
<feature type="transmembrane region" description="Helical" evidence="1">
    <location>
        <begin position="82"/>
        <end position="107"/>
    </location>
</feature>
<keyword evidence="1" id="KW-0812">Transmembrane</keyword>
<feature type="transmembrane region" description="Helical" evidence="1">
    <location>
        <begin position="466"/>
        <end position="490"/>
    </location>
</feature>
<reference evidence="3" key="1">
    <citation type="submission" date="2016-11" db="EMBL/GenBank/DDBJ databases">
        <authorList>
            <person name="Varghese N."/>
            <person name="Submissions S."/>
        </authorList>
    </citation>
    <scope>NUCLEOTIDE SEQUENCE [LARGE SCALE GENOMIC DNA]</scope>
    <source>
        <strain evidence="3">DSM 15449</strain>
    </source>
</reference>
<feature type="transmembrane region" description="Helical" evidence="1">
    <location>
        <begin position="391"/>
        <end position="414"/>
    </location>
</feature>
<evidence type="ECO:0000313" key="3">
    <source>
        <dbReference type="Proteomes" id="UP000183954"/>
    </source>
</evidence>
<evidence type="ECO:0000256" key="1">
    <source>
        <dbReference type="SAM" id="Phobius"/>
    </source>
</evidence>
<evidence type="ECO:0000313" key="2">
    <source>
        <dbReference type="EMBL" id="SHJ03809.1"/>
    </source>
</evidence>
<dbReference type="RefSeq" id="WP_073033175.1">
    <property type="nucleotide sequence ID" value="NZ_FQXJ01000034.1"/>
</dbReference>
<feature type="transmembrane region" description="Helical" evidence="1">
    <location>
        <begin position="364"/>
        <end position="384"/>
    </location>
</feature>
<feature type="transmembrane region" description="Helical" evidence="1">
    <location>
        <begin position="272"/>
        <end position="289"/>
    </location>
</feature>